<feature type="region of interest" description="Disordered" evidence="6">
    <location>
        <begin position="26"/>
        <end position="48"/>
    </location>
</feature>
<dbReference type="GO" id="GO:0008381">
    <property type="term" value="F:mechanosensitive monoatomic ion channel activity"/>
    <property type="evidence" value="ECO:0007669"/>
    <property type="project" value="TreeGrafter"/>
</dbReference>
<evidence type="ECO:0000256" key="6">
    <source>
        <dbReference type="SAM" id="MobiDB-lite"/>
    </source>
</evidence>
<evidence type="ECO:0000256" key="3">
    <source>
        <dbReference type="ARBA" id="ARBA00022692"/>
    </source>
</evidence>
<name>A0A9D4LW36_DREPO</name>
<feature type="compositionally biased region" description="Polar residues" evidence="6">
    <location>
        <begin position="799"/>
        <end position="809"/>
    </location>
</feature>
<keyword evidence="4 7" id="KW-1133">Transmembrane helix</keyword>
<reference evidence="9" key="1">
    <citation type="journal article" date="2019" name="bioRxiv">
        <title>The Genome of the Zebra Mussel, Dreissena polymorpha: A Resource for Invasive Species Research.</title>
        <authorList>
            <person name="McCartney M.A."/>
            <person name="Auch B."/>
            <person name="Kono T."/>
            <person name="Mallez S."/>
            <person name="Zhang Y."/>
            <person name="Obille A."/>
            <person name="Becker A."/>
            <person name="Abrahante J.E."/>
            <person name="Garbe J."/>
            <person name="Badalamenti J.P."/>
            <person name="Herman A."/>
            <person name="Mangelson H."/>
            <person name="Liachko I."/>
            <person name="Sullivan S."/>
            <person name="Sone E.D."/>
            <person name="Koren S."/>
            <person name="Silverstein K.A.T."/>
            <person name="Beckman K.B."/>
            <person name="Gohl D.M."/>
        </authorList>
    </citation>
    <scope>NUCLEOTIDE SEQUENCE</scope>
    <source>
        <strain evidence="9">Duluth1</strain>
        <tissue evidence="9">Whole animal</tissue>
    </source>
</reference>
<organism evidence="9 10">
    <name type="scientific">Dreissena polymorpha</name>
    <name type="common">Zebra mussel</name>
    <name type="synonym">Mytilus polymorpha</name>
    <dbReference type="NCBI Taxonomy" id="45954"/>
    <lineage>
        <taxon>Eukaryota</taxon>
        <taxon>Metazoa</taxon>
        <taxon>Spiralia</taxon>
        <taxon>Lophotrochozoa</taxon>
        <taxon>Mollusca</taxon>
        <taxon>Bivalvia</taxon>
        <taxon>Autobranchia</taxon>
        <taxon>Heteroconchia</taxon>
        <taxon>Euheterodonta</taxon>
        <taxon>Imparidentia</taxon>
        <taxon>Neoheterodontei</taxon>
        <taxon>Myida</taxon>
        <taxon>Dreissenoidea</taxon>
        <taxon>Dreissenidae</taxon>
        <taxon>Dreissena</taxon>
    </lineage>
</organism>
<dbReference type="Pfam" id="PF07810">
    <property type="entry name" value="TMC"/>
    <property type="match status" value="1"/>
</dbReference>
<dbReference type="GO" id="GO:0005886">
    <property type="term" value="C:plasma membrane"/>
    <property type="evidence" value="ECO:0007669"/>
    <property type="project" value="InterPro"/>
</dbReference>
<evidence type="ECO:0000256" key="4">
    <source>
        <dbReference type="ARBA" id="ARBA00022989"/>
    </source>
</evidence>
<dbReference type="PANTHER" id="PTHR23302">
    <property type="entry name" value="TRANSMEMBRANE CHANNEL-RELATED"/>
    <property type="match status" value="1"/>
</dbReference>
<dbReference type="Proteomes" id="UP000828390">
    <property type="component" value="Unassembled WGS sequence"/>
</dbReference>
<protein>
    <recommendedName>
        <fullName evidence="8">TMC domain-containing protein</fullName>
    </recommendedName>
</protein>
<dbReference type="PANTHER" id="PTHR23302:SF43">
    <property type="entry name" value="TMC DOMAIN-CONTAINING PROTEIN"/>
    <property type="match status" value="1"/>
</dbReference>
<comment type="subcellular location">
    <subcellularLocation>
        <location evidence="1">Membrane</location>
        <topology evidence="1">Multi-pass membrane protein</topology>
    </subcellularLocation>
</comment>
<feature type="transmembrane region" description="Helical" evidence="7">
    <location>
        <begin position="540"/>
        <end position="561"/>
    </location>
</feature>
<comment type="similarity">
    <text evidence="2">Belongs to the TMC family.</text>
</comment>
<feature type="transmembrane region" description="Helical" evidence="7">
    <location>
        <begin position="423"/>
        <end position="447"/>
    </location>
</feature>
<dbReference type="EMBL" id="JAIWYP010000002">
    <property type="protein sequence ID" value="KAH3863921.1"/>
    <property type="molecule type" value="Genomic_DNA"/>
</dbReference>
<feature type="transmembrane region" description="Helical" evidence="7">
    <location>
        <begin position="331"/>
        <end position="352"/>
    </location>
</feature>
<evidence type="ECO:0000256" key="1">
    <source>
        <dbReference type="ARBA" id="ARBA00004141"/>
    </source>
</evidence>
<reference evidence="9" key="2">
    <citation type="submission" date="2020-11" db="EMBL/GenBank/DDBJ databases">
        <authorList>
            <person name="McCartney M.A."/>
            <person name="Auch B."/>
            <person name="Kono T."/>
            <person name="Mallez S."/>
            <person name="Becker A."/>
            <person name="Gohl D.M."/>
            <person name="Silverstein K.A.T."/>
            <person name="Koren S."/>
            <person name="Bechman K.B."/>
            <person name="Herman A."/>
            <person name="Abrahante J.E."/>
            <person name="Garbe J."/>
        </authorList>
    </citation>
    <scope>NUCLEOTIDE SEQUENCE</scope>
    <source>
        <strain evidence="9">Duluth1</strain>
        <tissue evidence="9">Whole animal</tissue>
    </source>
</reference>
<evidence type="ECO:0000313" key="10">
    <source>
        <dbReference type="Proteomes" id="UP000828390"/>
    </source>
</evidence>
<evidence type="ECO:0000256" key="2">
    <source>
        <dbReference type="ARBA" id="ARBA00006510"/>
    </source>
</evidence>
<evidence type="ECO:0000259" key="8">
    <source>
        <dbReference type="Pfam" id="PF07810"/>
    </source>
</evidence>
<evidence type="ECO:0000256" key="5">
    <source>
        <dbReference type="ARBA" id="ARBA00023136"/>
    </source>
</evidence>
<dbReference type="InterPro" id="IPR038900">
    <property type="entry name" value="TMC"/>
</dbReference>
<comment type="caution">
    <text evidence="9">The sequence shown here is derived from an EMBL/GenBank/DDBJ whole genome shotgun (WGS) entry which is preliminary data.</text>
</comment>
<feature type="transmembrane region" description="Helical" evidence="7">
    <location>
        <begin position="254"/>
        <end position="277"/>
    </location>
</feature>
<evidence type="ECO:0000256" key="7">
    <source>
        <dbReference type="SAM" id="Phobius"/>
    </source>
</evidence>
<feature type="domain" description="TMC" evidence="8">
    <location>
        <begin position="531"/>
        <end position="637"/>
    </location>
</feature>
<feature type="transmembrane region" description="Helical" evidence="7">
    <location>
        <begin position="599"/>
        <end position="618"/>
    </location>
</feature>
<feature type="compositionally biased region" description="Basic residues" evidence="6">
    <location>
        <begin position="125"/>
        <end position="136"/>
    </location>
</feature>
<feature type="region of interest" description="Disordered" evidence="6">
    <location>
        <begin position="777"/>
        <end position="823"/>
    </location>
</feature>
<proteinExistence type="inferred from homology"/>
<keyword evidence="10" id="KW-1185">Reference proteome</keyword>
<feature type="transmembrane region" description="Helical" evidence="7">
    <location>
        <begin position="467"/>
        <end position="487"/>
    </location>
</feature>
<dbReference type="OrthoDB" id="1936208at2759"/>
<keyword evidence="5 7" id="KW-0472">Membrane</keyword>
<gene>
    <name evidence="9" type="ORF">DPMN_026927</name>
</gene>
<accession>A0A9D4LW36</accession>
<sequence length="823" mass="94488">MMAEGGHDAYRSREYIPMSTINPGYEDIHGYPSDSPPNLPPRGAFRRDNYPHREYREDDLEMRTEADLPHRGNYGTSMSGNGSGTGGRNWAREETPRDTAILLESLPSKQLEKLASEIAHGNSSVRRRSSKRRSLRGIHIPTGQNVSEELIQHYQDDPDAAGLDDSELKAMTLRMSDKRRIRNEVTLKRETLKRQQPKLSRWKQFKYNLSIQWRHFKYSIAEVGYFFKLWRGHLKKIEGHFGSGVLSYFLFLKWLFYINIPVFILTFGFVILPQILYEHLGRGSSGSTNTTFKGWELLTGSGWFEDTELYYGHYTNTTINLVGDSYYNMKYAYLFTCGGYYLLCLFILAFSISKSYKKNYIEGSGAADFYYVSRVFCGWDYGITAKNSAVLKHVGIYNEFKEYLSGVKKEEEEEDLSTRCKWFWIRVSTNILVLAMIGGAGYLIYYVSDVLLSQSIKVDILILNEMAMPLTVSGVNLILPFLFSFVARFEAYKQPKNQLYINMTRTMLLKAATLGVLVYFWYQRLETTVLCRETFIGQQIYRLVIVDFVFILLTTFFVEFVRRLMKENCFKSWGYPEFEIGRNTLNLIYSQALCWLGTYFSPMLSLIMIIKLFIIFYVKRFSVVMNCKPSLRPWRASRAHTIFLSFLLLFYLLTLGAIAYAIIFLKPSEMCGPFRQHKTSYEVVVLLIDSWKAKYPVLVDIISFVSSSGFIAATLGVLLVLTYYMRIVMVGHKEMVKLLRDQLLMEGRDKSYLLNMLQTAHKKGSVGVRSPGGHLLSAGSEASGEITTSPGGRQFAKTRFNSGNSPTPTRQRHREGSYGAASP</sequence>
<keyword evidence="3 7" id="KW-0812">Transmembrane</keyword>
<dbReference type="AlphaFoldDB" id="A0A9D4LW36"/>
<feature type="region of interest" description="Disordered" evidence="6">
    <location>
        <begin position="117"/>
        <end position="141"/>
    </location>
</feature>
<feature type="region of interest" description="Disordered" evidence="6">
    <location>
        <begin position="69"/>
        <end position="92"/>
    </location>
</feature>
<evidence type="ECO:0000313" key="9">
    <source>
        <dbReference type="EMBL" id="KAH3863921.1"/>
    </source>
</evidence>
<dbReference type="InterPro" id="IPR012496">
    <property type="entry name" value="TMC_dom"/>
</dbReference>
<feature type="transmembrane region" description="Helical" evidence="7">
    <location>
        <begin position="639"/>
        <end position="665"/>
    </location>
</feature>
<feature type="transmembrane region" description="Helical" evidence="7">
    <location>
        <begin position="701"/>
        <end position="725"/>
    </location>
</feature>